<evidence type="ECO:0000313" key="3">
    <source>
        <dbReference type="EMBL" id="QHT64140.1"/>
    </source>
</evidence>
<dbReference type="AlphaFoldDB" id="A0A6C0G8S7"/>
<dbReference type="PIRSF" id="PIRSF002741">
    <property type="entry name" value="MppA"/>
    <property type="match status" value="1"/>
</dbReference>
<dbReference type="GO" id="GO:1904680">
    <property type="term" value="F:peptide transmembrane transporter activity"/>
    <property type="evidence" value="ECO:0007669"/>
    <property type="project" value="TreeGrafter"/>
</dbReference>
<dbReference type="InterPro" id="IPR000914">
    <property type="entry name" value="SBP_5_dom"/>
</dbReference>
<dbReference type="Proteomes" id="UP000476064">
    <property type="component" value="Chromosome"/>
</dbReference>
<dbReference type="GO" id="GO:0015833">
    <property type="term" value="P:peptide transport"/>
    <property type="evidence" value="ECO:0007669"/>
    <property type="project" value="TreeGrafter"/>
</dbReference>
<proteinExistence type="predicted"/>
<dbReference type="InterPro" id="IPR039424">
    <property type="entry name" value="SBP_5"/>
</dbReference>
<feature type="region of interest" description="Disordered" evidence="1">
    <location>
        <begin position="1"/>
        <end position="52"/>
    </location>
</feature>
<gene>
    <name evidence="3" type="ORF">GXP70_26280</name>
</gene>
<organism evidence="3 4">
    <name type="scientific">Paenibacillus lycopersici</name>
    <dbReference type="NCBI Taxonomy" id="2704462"/>
    <lineage>
        <taxon>Bacteria</taxon>
        <taxon>Bacillati</taxon>
        <taxon>Bacillota</taxon>
        <taxon>Bacilli</taxon>
        <taxon>Bacillales</taxon>
        <taxon>Paenibacillaceae</taxon>
        <taxon>Paenibacillus</taxon>
    </lineage>
</organism>
<feature type="domain" description="Solute-binding protein family 5" evidence="2">
    <location>
        <begin position="99"/>
        <end position="469"/>
    </location>
</feature>
<keyword evidence="4" id="KW-1185">Reference proteome</keyword>
<dbReference type="PANTHER" id="PTHR30290">
    <property type="entry name" value="PERIPLASMIC BINDING COMPONENT OF ABC TRANSPORTER"/>
    <property type="match status" value="1"/>
</dbReference>
<protein>
    <submittedName>
        <fullName evidence="3">ABC transporter substrate-binding protein</fullName>
    </submittedName>
</protein>
<dbReference type="GO" id="GO:0042597">
    <property type="term" value="C:periplasmic space"/>
    <property type="evidence" value="ECO:0007669"/>
    <property type="project" value="UniProtKB-ARBA"/>
</dbReference>
<dbReference type="GO" id="GO:0043190">
    <property type="term" value="C:ATP-binding cassette (ABC) transporter complex"/>
    <property type="evidence" value="ECO:0007669"/>
    <property type="project" value="InterPro"/>
</dbReference>
<evidence type="ECO:0000313" key="4">
    <source>
        <dbReference type="Proteomes" id="UP000476064"/>
    </source>
</evidence>
<dbReference type="Gene3D" id="3.90.76.10">
    <property type="entry name" value="Dipeptide-binding Protein, Domain 1"/>
    <property type="match status" value="1"/>
</dbReference>
<dbReference type="Pfam" id="PF00496">
    <property type="entry name" value="SBP_bac_5"/>
    <property type="match status" value="1"/>
</dbReference>
<dbReference type="InterPro" id="IPR030678">
    <property type="entry name" value="Peptide/Ni-bd"/>
</dbReference>
<reference evidence="3 4" key="1">
    <citation type="submission" date="2020-01" db="EMBL/GenBank/DDBJ databases">
        <title>Paenibacillus sp. nov., isolated from tomato rhizosphere.</title>
        <authorList>
            <person name="Weon H.-Y."/>
            <person name="Lee S.A."/>
        </authorList>
    </citation>
    <scope>NUCLEOTIDE SEQUENCE [LARGE SCALE GENOMIC DNA]</scope>
    <source>
        <strain evidence="3 4">12200R-189</strain>
    </source>
</reference>
<accession>A0A6C0G8S7</accession>
<dbReference type="SUPFAM" id="SSF53850">
    <property type="entry name" value="Periplasmic binding protein-like II"/>
    <property type="match status" value="1"/>
</dbReference>
<evidence type="ECO:0000259" key="2">
    <source>
        <dbReference type="Pfam" id="PF00496"/>
    </source>
</evidence>
<dbReference type="Gene3D" id="3.10.105.10">
    <property type="entry name" value="Dipeptide-binding Protein, Domain 3"/>
    <property type="match status" value="1"/>
</dbReference>
<dbReference type="CDD" id="cd08492">
    <property type="entry name" value="PBP2_NikA_DppA_OppA_like_15"/>
    <property type="match status" value="1"/>
</dbReference>
<feature type="compositionally biased region" description="Low complexity" evidence="1">
    <location>
        <begin position="18"/>
        <end position="44"/>
    </location>
</feature>
<dbReference type="KEGG" id="plyc:GXP70_26280"/>
<sequence>MLLSACDSSGKKNGAGPASGDAGGKNAANAANAAGSSNASSDAGGQNGDTKAASGGELSYALATSPDTLDPARSGLAVSVRVFRTIYDSLVAQLPDNSIKPWLATEWTISPDGKSYTFKLRNDVKFQDGTPFNAEAVKYSFDRILDPATKAANASALLKPYQSSEIIDDYTIKLNLETPSSAFLGNLSQAMLGIVSPTAAKKYGDQFGKNPVGTGPFSFVKWEDNTDIQVKRNPDYAWAPELVENKGAAYLDAIDFKIIPEEATRIGSVQSGQVKAIETVPPQNVVSLKNDAKLQVIQTNTAGLPYTLFFNQTHAPWNELKARQAVQYAVDIDSIVKSLYLGTYERAWSPLAPNTFGYDPALENGIKPDLDKANQLLDELGWTKGSDGIREKDGKKLTLHYVDGSPNREKRNDIAAIIQQQLKKVGIDVQVEITKDTATVVYTNWAYDLYGNSQVNSDPAALNSFYHTTAEGARPSLSHLADPELDKLLDQGVVETDAAKRKEIYVKVQHAIIDNAAILPVYVFPYTVAAVKELSGLKFDSLGYPLFNDASLAQK</sequence>
<dbReference type="EMBL" id="CP048209">
    <property type="protein sequence ID" value="QHT64140.1"/>
    <property type="molecule type" value="Genomic_DNA"/>
</dbReference>
<name>A0A6C0G8S7_9BACL</name>
<dbReference type="Gene3D" id="3.40.190.10">
    <property type="entry name" value="Periplasmic binding protein-like II"/>
    <property type="match status" value="1"/>
</dbReference>
<evidence type="ECO:0000256" key="1">
    <source>
        <dbReference type="SAM" id="MobiDB-lite"/>
    </source>
</evidence>